<dbReference type="PANTHER" id="PTHR34606:SF4">
    <property type="entry name" value="OUTER MEMBRANE LIPOPROTEIN DOLP"/>
    <property type="match status" value="1"/>
</dbReference>
<feature type="domain" description="BON" evidence="2">
    <location>
        <begin position="148"/>
        <end position="216"/>
    </location>
</feature>
<evidence type="ECO:0000313" key="4">
    <source>
        <dbReference type="Proteomes" id="UP001430954"/>
    </source>
</evidence>
<keyword evidence="4" id="KW-1185">Reference proteome</keyword>
<dbReference type="InterPro" id="IPR007055">
    <property type="entry name" value="BON_dom"/>
</dbReference>
<gene>
    <name evidence="3" type="ORF">K6753_10825</name>
</gene>
<dbReference type="RefSeq" id="WP_223676455.1">
    <property type="nucleotide sequence ID" value="NZ_JAINZW010000004.1"/>
</dbReference>
<dbReference type="InterPro" id="IPR051686">
    <property type="entry name" value="Lipoprotein_DolP"/>
</dbReference>
<keyword evidence="1" id="KW-0732">Signal</keyword>
<dbReference type="Gene3D" id="3.30.1340.30">
    <property type="match status" value="3"/>
</dbReference>
<evidence type="ECO:0000259" key="2">
    <source>
        <dbReference type="PROSITE" id="PS50914"/>
    </source>
</evidence>
<dbReference type="EMBL" id="JAINZW010000004">
    <property type="protein sequence ID" value="MBZ4040022.1"/>
    <property type="molecule type" value="Genomic_DNA"/>
</dbReference>
<dbReference type="PANTHER" id="PTHR34606">
    <property type="entry name" value="BON DOMAIN-CONTAINING PROTEIN"/>
    <property type="match status" value="1"/>
</dbReference>
<reference evidence="3 4" key="1">
    <citation type="submission" date="2021-09" db="EMBL/GenBank/DDBJ databases">
        <title>Lysobacter sp. 13A isolated from the river sediment.</title>
        <authorList>
            <person name="Liu H."/>
            <person name="Li S."/>
            <person name="Mao S."/>
        </authorList>
    </citation>
    <scope>NUCLEOTIDE SEQUENCE [LARGE SCALE GENOMIC DNA]</scope>
    <source>
        <strain evidence="3 4">13A</strain>
    </source>
</reference>
<evidence type="ECO:0000256" key="1">
    <source>
        <dbReference type="ARBA" id="ARBA00022729"/>
    </source>
</evidence>
<dbReference type="Proteomes" id="UP001430954">
    <property type="component" value="Unassembled WGS sequence"/>
</dbReference>
<sequence>MNDKELRQLVLDELEFEPSIDSAGIGVSAEHGVVTLSGHVPSYTQKLAAERAAWRVKGVKAIAQEIEVRLPGDARTNDDEIAQRALNSLAWSSAVPRDAVRVRVADGWVTLSGQVDWNYQRAAAESEVRKLTGLVGVINDIALKPAAQVVDVKQKILDALKRHAELEARDIRVEIREGGTVRLEGGVDNWDERQAVERAVWSAAGVHAIDDRLHIG</sequence>
<dbReference type="SMART" id="SM00749">
    <property type="entry name" value="BON"/>
    <property type="match status" value="3"/>
</dbReference>
<feature type="domain" description="BON" evidence="2">
    <location>
        <begin position="77"/>
        <end position="145"/>
    </location>
</feature>
<dbReference type="Pfam" id="PF04972">
    <property type="entry name" value="BON"/>
    <property type="match status" value="3"/>
</dbReference>
<comment type="caution">
    <text evidence="3">The sequence shown here is derived from an EMBL/GenBank/DDBJ whole genome shotgun (WGS) entry which is preliminary data.</text>
</comment>
<dbReference type="PROSITE" id="PS50914">
    <property type="entry name" value="BON"/>
    <property type="match status" value="3"/>
</dbReference>
<accession>A0ABS7T857</accession>
<name>A0ABS7T857_9GAMM</name>
<organism evidence="3 4">
    <name type="scientific">Novilysobacter selenitireducens</name>
    <dbReference type="NCBI Taxonomy" id="2872639"/>
    <lineage>
        <taxon>Bacteria</taxon>
        <taxon>Pseudomonadati</taxon>
        <taxon>Pseudomonadota</taxon>
        <taxon>Gammaproteobacteria</taxon>
        <taxon>Lysobacterales</taxon>
        <taxon>Lysobacteraceae</taxon>
        <taxon>Novilysobacter</taxon>
    </lineage>
</organism>
<feature type="domain" description="BON" evidence="2">
    <location>
        <begin position="2"/>
        <end position="70"/>
    </location>
</feature>
<dbReference type="InterPro" id="IPR014004">
    <property type="entry name" value="Transpt-assoc_nodulatn_dom_bac"/>
</dbReference>
<protein>
    <submittedName>
        <fullName evidence="3">BON domain-containing protein</fullName>
    </submittedName>
</protein>
<proteinExistence type="predicted"/>
<evidence type="ECO:0000313" key="3">
    <source>
        <dbReference type="EMBL" id="MBZ4040022.1"/>
    </source>
</evidence>